<evidence type="ECO:0000256" key="1">
    <source>
        <dbReference type="ARBA" id="ARBA00004141"/>
    </source>
</evidence>
<keyword evidence="3" id="KW-1003">Cell membrane</keyword>
<feature type="transmembrane region" description="Helical" evidence="7">
    <location>
        <begin position="228"/>
        <end position="250"/>
    </location>
</feature>
<evidence type="ECO:0000313" key="9">
    <source>
        <dbReference type="Proteomes" id="UP001596099"/>
    </source>
</evidence>
<evidence type="ECO:0000313" key="8">
    <source>
        <dbReference type="EMBL" id="MFC5972242.1"/>
    </source>
</evidence>
<dbReference type="RefSeq" id="WP_247415357.1">
    <property type="nucleotide sequence ID" value="NZ_JALLGW010000001.1"/>
</dbReference>
<feature type="transmembrane region" description="Helical" evidence="7">
    <location>
        <begin position="61"/>
        <end position="84"/>
    </location>
</feature>
<dbReference type="Pfam" id="PF03547">
    <property type="entry name" value="Mem_trans"/>
    <property type="match status" value="1"/>
</dbReference>
<comment type="subcellular location">
    <subcellularLocation>
        <location evidence="1">Membrane</location>
        <topology evidence="1">Multi-pass membrane protein</topology>
    </subcellularLocation>
</comment>
<protein>
    <submittedName>
        <fullName evidence="8">AEC family transporter</fullName>
    </submittedName>
</protein>
<evidence type="ECO:0000256" key="4">
    <source>
        <dbReference type="ARBA" id="ARBA00022692"/>
    </source>
</evidence>
<dbReference type="AlphaFoldDB" id="A0ABD5RPD9"/>
<organism evidence="8 9">
    <name type="scientific">Halomarina salina</name>
    <dbReference type="NCBI Taxonomy" id="1872699"/>
    <lineage>
        <taxon>Archaea</taxon>
        <taxon>Methanobacteriati</taxon>
        <taxon>Methanobacteriota</taxon>
        <taxon>Stenosarchaea group</taxon>
        <taxon>Halobacteria</taxon>
        <taxon>Halobacteriales</taxon>
        <taxon>Natronomonadaceae</taxon>
        <taxon>Halomarina</taxon>
    </lineage>
</organism>
<dbReference type="InterPro" id="IPR004776">
    <property type="entry name" value="Mem_transp_PIN-like"/>
</dbReference>
<feature type="transmembrane region" description="Helical" evidence="7">
    <location>
        <begin position="37"/>
        <end position="55"/>
    </location>
</feature>
<feature type="transmembrane region" description="Helical" evidence="7">
    <location>
        <begin position="198"/>
        <end position="216"/>
    </location>
</feature>
<keyword evidence="9" id="KW-1185">Reference proteome</keyword>
<dbReference type="Proteomes" id="UP001596099">
    <property type="component" value="Unassembled WGS sequence"/>
</dbReference>
<evidence type="ECO:0000256" key="7">
    <source>
        <dbReference type="SAM" id="Phobius"/>
    </source>
</evidence>
<keyword evidence="6 7" id="KW-0472">Membrane</keyword>
<sequence>MSLASIFVSAIAPVVAIAAVGFLLGRTQGLDVDPLNTVVVYFFAPALVFHSLLTTDIEGGTLVSLGVGIVAFFAVMVVLVEAVVRLAGVEEPLLSAAVLTSVYPNCGNYGIPLSAFAFGAVGRSTAVLYLAAQSVIVYTHGVYIAARSGGDVGATAIRQVFTIPLVYAVVVAIAIRFAGVAPPEDGTLMTTLELVGNAAIPLMLVMLGSELVGTDVRSSLGVVSLSTGLKLLVAPVVGLGVALGLNSVGFGLDGTVGAVFVLECATPAAVTPLILLVEFGETDATLASEFASSVVLVSTLCSVVTVTALVSLLQNGLLL</sequence>
<evidence type="ECO:0000256" key="2">
    <source>
        <dbReference type="ARBA" id="ARBA00022448"/>
    </source>
</evidence>
<accession>A0ABD5RPD9</accession>
<evidence type="ECO:0000256" key="3">
    <source>
        <dbReference type="ARBA" id="ARBA00022475"/>
    </source>
</evidence>
<feature type="transmembrane region" description="Helical" evidence="7">
    <location>
        <begin position="256"/>
        <end position="278"/>
    </location>
</feature>
<keyword evidence="4 7" id="KW-0812">Transmembrane</keyword>
<evidence type="ECO:0000256" key="6">
    <source>
        <dbReference type="ARBA" id="ARBA00023136"/>
    </source>
</evidence>
<dbReference type="GO" id="GO:0016020">
    <property type="term" value="C:membrane"/>
    <property type="evidence" value="ECO:0007669"/>
    <property type="project" value="UniProtKB-SubCell"/>
</dbReference>
<feature type="transmembrane region" description="Helical" evidence="7">
    <location>
        <begin position="290"/>
        <end position="313"/>
    </location>
</feature>
<comment type="caution">
    <text evidence="8">The sequence shown here is derived from an EMBL/GenBank/DDBJ whole genome shotgun (WGS) entry which is preliminary data.</text>
</comment>
<dbReference type="EMBL" id="JBHSQH010000001">
    <property type="protein sequence ID" value="MFC5972242.1"/>
    <property type="molecule type" value="Genomic_DNA"/>
</dbReference>
<reference evidence="8 9" key="1">
    <citation type="journal article" date="2019" name="Int. J. Syst. Evol. Microbiol.">
        <title>The Global Catalogue of Microorganisms (GCM) 10K type strain sequencing project: providing services to taxonomists for standard genome sequencing and annotation.</title>
        <authorList>
            <consortium name="The Broad Institute Genomics Platform"/>
            <consortium name="The Broad Institute Genome Sequencing Center for Infectious Disease"/>
            <person name="Wu L."/>
            <person name="Ma J."/>
        </authorList>
    </citation>
    <scope>NUCLEOTIDE SEQUENCE [LARGE SCALE GENOMIC DNA]</scope>
    <source>
        <strain evidence="8 9">CGMCC 1.12543</strain>
    </source>
</reference>
<evidence type="ECO:0000256" key="5">
    <source>
        <dbReference type="ARBA" id="ARBA00022989"/>
    </source>
</evidence>
<gene>
    <name evidence="8" type="ORF">ACFPYI_12950</name>
</gene>
<keyword evidence="5 7" id="KW-1133">Transmembrane helix</keyword>
<proteinExistence type="predicted"/>
<feature type="transmembrane region" description="Helical" evidence="7">
    <location>
        <begin position="157"/>
        <end position="178"/>
    </location>
</feature>
<name>A0ABD5RPD9_9EURY</name>
<feature type="transmembrane region" description="Helical" evidence="7">
    <location>
        <begin position="6"/>
        <end position="25"/>
    </location>
</feature>
<feature type="transmembrane region" description="Helical" evidence="7">
    <location>
        <begin position="126"/>
        <end position="145"/>
    </location>
</feature>
<dbReference type="PANTHER" id="PTHR36838:SF1">
    <property type="entry name" value="SLR1864 PROTEIN"/>
    <property type="match status" value="1"/>
</dbReference>
<keyword evidence="2" id="KW-0813">Transport</keyword>
<dbReference type="PANTHER" id="PTHR36838">
    <property type="entry name" value="AUXIN EFFLUX CARRIER FAMILY PROTEIN"/>
    <property type="match status" value="1"/>
</dbReference>